<dbReference type="Gene3D" id="1.25.40.90">
    <property type="match status" value="1"/>
</dbReference>
<dbReference type="CDD" id="cd21383">
    <property type="entry name" value="GAT_GGA_Tom1-like"/>
    <property type="match status" value="1"/>
</dbReference>
<feature type="compositionally biased region" description="Basic residues" evidence="1">
    <location>
        <begin position="127"/>
        <end position="139"/>
    </location>
</feature>
<evidence type="ECO:0000256" key="1">
    <source>
        <dbReference type="SAM" id="MobiDB-lite"/>
    </source>
</evidence>
<feature type="compositionally biased region" description="Basic and acidic residues" evidence="1">
    <location>
        <begin position="221"/>
        <end position="242"/>
    </location>
</feature>
<name>A0ABR2ZJ58_9AGAR</name>
<feature type="compositionally biased region" description="Pro residues" evidence="1">
    <location>
        <begin position="784"/>
        <end position="798"/>
    </location>
</feature>
<feature type="compositionally biased region" description="Low complexity" evidence="1">
    <location>
        <begin position="772"/>
        <end position="783"/>
    </location>
</feature>
<comment type="caution">
    <text evidence="3">The sequence shown here is derived from an EMBL/GenBank/DDBJ whole genome shotgun (WGS) entry which is preliminary data.</text>
</comment>
<dbReference type="PANTHER" id="PTHR47789">
    <property type="entry name" value="LAS SEVENTEEN-BINDING PROTEIN 5"/>
    <property type="match status" value="1"/>
</dbReference>
<proteinExistence type="predicted"/>
<keyword evidence="4" id="KW-1185">Reference proteome</keyword>
<evidence type="ECO:0000313" key="4">
    <source>
        <dbReference type="Proteomes" id="UP001437256"/>
    </source>
</evidence>
<feature type="compositionally biased region" description="Low complexity" evidence="1">
    <location>
        <begin position="458"/>
        <end position="477"/>
    </location>
</feature>
<feature type="region of interest" description="Disordered" evidence="1">
    <location>
        <begin position="670"/>
        <end position="690"/>
    </location>
</feature>
<feature type="compositionally biased region" description="Basic and acidic residues" evidence="1">
    <location>
        <begin position="252"/>
        <end position="269"/>
    </location>
</feature>
<feature type="compositionally biased region" description="Low complexity" evidence="1">
    <location>
        <begin position="44"/>
        <end position="68"/>
    </location>
</feature>
<feature type="compositionally biased region" description="Low complexity" evidence="1">
    <location>
        <begin position="799"/>
        <end position="812"/>
    </location>
</feature>
<dbReference type="PROSITE" id="PS50179">
    <property type="entry name" value="VHS"/>
    <property type="match status" value="1"/>
</dbReference>
<feature type="compositionally biased region" description="Polar residues" evidence="1">
    <location>
        <begin position="209"/>
        <end position="220"/>
    </location>
</feature>
<feature type="compositionally biased region" description="Basic and acidic residues" evidence="1">
    <location>
        <begin position="888"/>
        <end position="901"/>
    </location>
</feature>
<reference evidence="3 4" key="1">
    <citation type="submission" date="2024-05" db="EMBL/GenBank/DDBJ databases">
        <title>A draft genome resource for the thread blight pathogen Marasmius tenuissimus strain MS-2.</title>
        <authorList>
            <person name="Yulfo-Soto G.E."/>
            <person name="Baruah I.K."/>
            <person name="Amoako-Attah I."/>
            <person name="Bukari Y."/>
            <person name="Meinhardt L.W."/>
            <person name="Bailey B.A."/>
            <person name="Cohen S.P."/>
        </authorList>
    </citation>
    <scope>NUCLEOTIDE SEQUENCE [LARGE SCALE GENOMIC DNA]</scope>
    <source>
        <strain evidence="3 4">MS-2</strain>
    </source>
</reference>
<dbReference type="SUPFAM" id="SSF89009">
    <property type="entry name" value="GAT-like domain"/>
    <property type="match status" value="1"/>
</dbReference>
<feature type="region of interest" description="Disordered" evidence="1">
    <location>
        <begin position="1"/>
        <end position="278"/>
    </location>
</feature>
<evidence type="ECO:0000259" key="2">
    <source>
        <dbReference type="PROSITE" id="PS50179"/>
    </source>
</evidence>
<evidence type="ECO:0000313" key="3">
    <source>
        <dbReference type="EMBL" id="KAL0061686.1"/>
    </source>
</evidence>
<feature type="compositionally biased region" description="Low complexity" evidence="1">
    <location>
        <begin position="8"/>
        <end position="24"/>
    </location>
</feature>
<feature type="domain" description="VHS" evidence="2">
    <location>
        <begin position="296"/>
        <end position="387"/>
    </location>
</feature>
<dbReference type="Proteomes" id="UP001437256">
    <property type="component" value="Unassembled WGS sequence"/>
</dbReference>
<dbReference type="CDD" id="cd16980">
    <property type="entry name" value="VHS_Lsb5"/>
    <property type="match status" value="1"/>
</dbReference>
<feature type="compositionally biased region" description="Basic and acidic residues" evidence="1">
    <location>
        <begin position="497"/>
        <end position="571"/>
    </location>
</feature>
<dbReference type="PANTHER" id="PTHR47789:SF2">
    <property type="entry name" value="VHS DOMAIN-CONTAINING PROTEIN"/>
    <property type="match status" value="1"/>
</dbReference>
<feature type="compositionally biased region" description="Low complexity" evidence="1">
    <location>
        <begin position="844"/>
        <end position="860"/>
    </location>
</feature>
<sequence>MKKFFGGTKPKPATPATPTVPVKTNDAVVESSPLPTPIHAVYTQSQSQSQVQQQQQAQQPVQQQAQPQQRREDLDDASFDLVEPFPNPHPPTAPALAPSRSSSYGSLPPGAARPPSPHQELSGSNTLKKKSPNLNHHHNNSSNHSISTPPAMGILKALDPPHAHQHLPSTGHLHQTHHHHQHTGSTDTTATMQMIAPSRPSMGMERYPSMNSLAPSTMVSHDTENGHVRREIREKEKDRKEGGWLSKWTSGGHDKDKDKDHGHSQRERSQSWQLVHPEEQGGELTKLIGFLTATSSEDWVLVLDVCERASASDSNAKEAVRALRREFKYGAPQAQLSAARLWAIMLRNSTDTFIGQSTSRKFLETLEELLLSSRTNPVVKERVLDVLAAAAYASGSKKDTGFRGLWKKVKPHDRPEEGMPFDTDDAMFNPPTGGDRRSYSESLPYPQPQLHPNHHHTGQQQQYDHQQQQHTQQNQNQPPNSQPGKTGDLLPKANGDAAKERTKDRGERRERDPDRERSSGRERKDSNRERDLEPRERDKDKDRSHREHRDRDRGKDKDRDRSSRKDKDRESRKRKKHRSSRERERDAQKIIPPEEDIRRLFQECIIGKGNASLLSQALVHTTPEDFLSDNTEGQSNGIIREFRVKCIASQELIAAQIPWASAGSERSRRELNAKREAEGNLITGEEDGETTEEKLLADLLGANEELLAALGQYEDLERVARERKAEEDSKNDIGGRRGRDEIERQLHQEELYLSSSRAAPMGARSPSPSLHPGGARVPSRSPSSSPPVPPPPVPPRIPSPGGRPNSRPSSIILGGGLTSGQHAPYNHLAPPTAPHGPRSPGLRGAIPAASASAGSFGSTADHGYISNGTWTGTTPVPDTSSDDDDEEYKPSEKARGKQRAVEEEDTSSVLNRQRGHQADDEYGHLGANGSPHDDHFSVNYTDEDASDSEGGYRSGGGGGHKHRPVQYAYDAVAERTKQRLIERRVSGVPEIGRG</sequence>
<dbReference type="InterPro" id="IPR008942">
    <property type="entry name" value="ENTH_VHS"/>
</dbReference>
<feature type="region of interest" description="Disordered" evidence="1">
    <location>
        <begin position="721"/>
        <end position="741"/>
    </location>
</feature>
<feature type="region of interest" description="Disordered" evidence="1">
    <location>
        <begin position="407"/>
        <end position="590"/>
    </location>
</feature>
<dbReference type="SUPFAM" id="SSF48464">
    <property type="entry name" value="ENTH/VHS domain"/>
    <property type="match status" value="1"/>
</dbReference>
<feature type="region of interest" description="Disordered" evidence="1">
    <location>
        <begin position="754"/>
        <end position="963"/>
    </location>
</feature>
<dbReference type="InterPro" id="IPR045007">
    <property type="entry name" value="LSB5"/>
</dbReference>
<protein>
    <recommendedName>
        <fullName evidence="2">VHS domain-containing protein</fullName>
    </recommendedName>
</protein>
<gene>
    <name evidence="3" type="ORF">AAF712_011494</name>
</gene>
<dbReference type="InterPro" id="IPR002014">
    <property type="entry name" value="VHS_dom"/>
</dbReference>
<accession>A0ABR2ZJ58</accession>
<organism evidence="3 4">
    <name type="scientific">Marasmius tenuissimus</name>
    <dbReference type="NCBI Taxonomy" id="585030"/>
    <lineage>
        <taxon>Eukaryota</taxon>
        <taxon>Fungi</taxon>
        <taxon>Dikarya</taxon>
        <taxon>Basidiomycota</taxon>
        <taxon>Agaricomycotina</taxon>
        <taxon>Agaricomycetes</taxon>
        <taxon>Agaricomycetidae</taxon>
        <taxon>Agaricales</taxon>
        <taxon>Marasmiineae</taxon>
        <taxon>Marasmiaceae</taxon>
        <taxon>Marasmius</taxon>
    </lineage>
</organism>
<dbReference type="EMBL" id="JBBXMP010000127">
    <property type="protein sequence ID" value="KAL0061686.1"/>
    <property type="molecule type" value="Genomic_DNA"/>
</dbReference>
<dbReference type="Pfam" id="PF00790">
    <property type="entry name" value="VHS"/>
    <property type="match status" value="1"/>
</dbReference>